<keyword evidence="4" id="KW-1185">Reference proteome</keyword>
<dbReference type="PANTHER" id="PTHR31025">
    <property type="entry name" value="SI:CH211-196P9.1-RELATED"/>
    <property type="match status" value="1"/>
</dbReference>
<keyword evidence="1" id="KW-0175">Coiled coil</keyword>
<evidence type="ECO:0000256" key="1">
    <source>
        <dbReference type="SAM" id="Coils"/>
    </source>
</evidence>
<dbReference type="PANTHER" id="PTHR31025:SF30">
    <property type="entry name" value="SI:DKEY-15H8.17"/>
    <property type="match status" value="1"/>
</dbReference>
<feature type="compositionally biased region" description="Basic and acidic residues" evidence="2">
    <location>
        <begin position="570"/>
        <end position="585"/>
    </location>
</feature>
<feature type="region of interest" description="Disordered" evidence="2">
    <location>
        <begin position="564"/>
        <end position="667"/>
    </location>
</feature>
<proteinExistence type="predicted"/>
<dbReference type="Proteomes" id="UP001558613">
    <property type="component" value="Unassembled WGS sequence"/>
</dbReference>
<sequence>MEKIRDVLACYDPDSDKAACILLLLMLYFKEPKESLMLEVDPCATAVDVNTAELPSTPCLIIQGDMMKPSGWLLSIEGHVVMGPYPFFLHGVAAFFSSYYVFNLEYPAAGSSTLEFIQRCFLGINPERGSKTKKRTTMNPHWSDRSLFGGAWWVSLFVLTRPALAVSDPRYLSPRTQGKTIHGETRSAAGQVICGICRVVSGGVGVTEPASPEATEKTSLPAQVALAHNLIAQVKLSDGSITLLEQETTAVKLQMEEARRNQGDAENSVEQLTQELQAEVARLQDDLSDLRSDAELREQAGELARRELESRLQQAETLLERAEIDLKEREAKAKAFERHWPLAAAEGGGPLQRTPTTAHGLTPKDLDKLARNIPTFSPDPAGHNVHAYLQDIDFHLQTMANVSIRDRLYLIRITSSREVRKFLDRQSDTVKADYNQLQQALIKEFSDPESEQRLAMDLKQNRLETPQTYYNRLRRTYFGARNEPQMEEDFNFKILFLRNLLPSVSHHLGVMACPRTMTTQQLRDLAHKAYAKHRAAPEKTVKNPVVLSVSEHYPELTLEGAQPHYHARSFNRETRDFTASRERGDYIGARPKHRTDRQGNDPRSSGDPQSSAAWEATQQPKSHRPAKIKATGLQSHQGTATQSPSDKPKPQLPPEQSGTGTSESAEILKLLKELMQRKPDKRTRKDQAKPDSA</sequence>
<name>A0ABR3LA47_9TELE</name>
<feature type="compositionally biased region" description="Polar residues" evidence="2">
    <location>
        <begin position="654"/>
        <end position="664"/>
    </location>
</feature>
<organism evidence="3 4">
    <name type="scientific">Cirrhinus molitorella</name>
    <name type="common">mud carp</name>
    <dbReference type="NCBI Taxonomy" id="172907"/>
    <lineage>
        <taxon>Eukaryota</taxon>
        <taxon>Metazoa</taxon>
        <taxon>Chordata</taxon>
        <taxon>Craniata</taxon>
        <taxon>Vertebrata</taxon>
        <taxon>Euteleostomi</taxon>
        <taxon>Actinopterygii</taxon>
        <taxon>Neopterygii</taxon>
        <taxon>Teleostei</taxon>
        <taxon>Ostariophysi</taxon>
        <taxon>Cypriniformes</taxon>
        <taxon>Cyprinidae</taxon>
        <taxon>Labeoninae</taxon>
        <taxon>Labeonini</taxon>
        <taxon>Cirrhinus</taxon>
    </lineage>
</organism>
<feature type="compositionally biased region" description="Polar residues" evidence="2">
    <location>
        <begin position="601"/>
        <end position="620"/>
    </location>
</feature>
<accession>A0ABR3LA47</accession>
<evidence type="ECO:0000256" key="2">
    <source>
        <dbReference type="SAM" id="MobiDB-lite"/>
    </source>
</evidence>
<feature type="compositionally biased region" description="Polar residues" evidence="2">
    <location>
        <begin position="632"/>
        <end position="645"/>
    </location>
</feature>
<reference evidence="3 4" key="1">
    <citation type="submission" date="2023-09" db="EMBL/GenBank/DDBJ databases">
        <authorList>
            <person name="Wang M."/>
        </authorList>
    </citation>
    <scope>NUCLEOTIDE SEQUENCE [LARGE SCALE GENOMIC DNA]</scope>
    <source>
        <strain evidence="3">GT-2023</strain>
        <tissue evidence="3">Liver</tissue>
    </source>
</reference>
<feature type="coiled-coil region" evidence="1">
    <location>
        <begin position="241"/>
        <end position="339"/>
    </location>
</feature>
<feature type="region of interest" description="Disordered" evidence="2">
    <location>
        <begin position="674"/>
        <end position="693"/>
    </location>
</feature>
<gene>
    <name evidence="3" type="ORF">QQF64_022194</name>
</gene>
<protein>
    <submittedName>
        <fullName evidence="3">Uncharacterized protein</fullName>
    </submittedName>
</protein>
<dbReference type="EMBL" id="JAYMGO010000024">
    <property type="protein sequence ID" value="KAL1248876.1"/>
    <property type="molecule type" value="Genomic_DNA"/>
</dbReference>
<comment type="caution">
    <text evidence="3">The sequence shown here is derived from an EMBL/GenBank/DDBJ whole genome shotgun (WGS) entry which is preliminary data.</text>
</comment>
<evidence type="ECO:0000313" key="3">
    <source>
        <dbReference type="EMBL" id="KAL1248876.1"/>
    </source>
</evidence>
<evidence type="ECO:0000313" key="4">
    <source>
        <dbReference type="Proteomes" id="UP001558613"/>
    </source>
</evidence>